<evidence type="ECO:0000313" key="3">
    <source>
        <dbReference type="Proteomes" id="UP000799302"/>
    </source>
</evidence>
<feature type="compositionally biased region" description="Polar residues" evidence="1">
    <location>
        <begin position="124"/>
        <end position="137"/>
    </location>
</feature>
<organism evidence="2 3">
    <name type="scientific">Microthyrium microscopicum</name>
    <dbReference type="NCBI Taxonomy" id="703497"/>
    <lineage>
        <taxon>Eukaryota</taxon>
        <taxon>Fungi</taxon>
        <taxon>Dikarya</taxon>
        <taxon>Ascomycota</taxon>
        <taxon>Pezizomycotina</taxon>
        <taxon>Dothideomycetes</taxon>
        <taxon>Dothideomycetes incertae sedis</taxon>
        <taxon>Microthyriales</taxon>
        <taxon>Microthyriaceae</taxon>
        <taxon>Microthyrium</taxon>
    </lineage>
</organism>
<proteinExistence type="predicted"/>
<gene>
    <name evidence="2" type="ORF">BT63DRAFT_422734</name>
</gene>
<feature type="region of interest" description="Disordered" evidence="1">
    <location>
        <begin position="1"/>
        <end position="152"/>
    </location>
</feature>
<accession>A0A6A6UJ33</accession>
<feature type="compositionally biased region" description="Polar residues" evidence="1">
    <location>
        <begin position="80"/>
        <end position="91"/>
    </location>
</feature>
<evidence type="ECO:0000313" key="2">
    <source>
        <dbReference type="EMBL" id="KAF2672232.1"/>
    </source>
</evidence>
<dbReference type="EMBL" id="MU004232">
    <property type="protein sequence ID" value="KAF2672232.1"/>
    <property type="molecule type" value="Genomic_DNA"/>
</dbReference>
<protein>
    <submittedName>
        <fullName evidence="2">Uncharacterized protein</fullName>
    </submittedName>
</protein>
<feature type="compositionally biased region" description="Polar residues" evidence="1">
    <location>
        <begin position="30"/>
        <end position="50"/>
    </location>
</feature>
<dbReference type="Proteomes" id="UP000799302">
    <property type="component" value="Unassembled WGS sequence"/>
</dbReference>
<feature type="compositionally biased region" description="Polar residues" evidence="1">
    <location>
        <begin position="1"/>
        <end position="10"/>
    </location>
</feature>
<keyword evidence="3" id="KW-1185">Reference proteome</keyword>
<dbReference type="AlphaFoldDB" id="A0A6A6UJ33"/>
<reference evidence="2" key="1">
    <citation type="journal article" date="2020" name="Stud. Mycol.">
        <title>101 Dothideomycetes genomes: a test case for predicting lifestyles and emergence of pathogens.</title>
        <authorList>
            <person name="Haridas S."/>
            <person name="Albert R."/>
            <person name="Binder M."/>
            <person name="Bloem J."/>
            <person name="Labutti K."/>
            <person name="Salamov A."/>
            <person name="Andreopoulos B."/>
            <person name="Baker S."/>
            <person name="Barry K."/>
            <person name="Bills G."/>
            <person name="Bluhm B."/>
            <person name="Cannon C."/>
            <person name="Castanera R."/>
            <person name="Culley D."/>
            <person name="Daum C."/>
            <person name="Ezra D."/>
            <person name="Gonzalez J."/>
            <person name="Henrissat B."/>
            <person name="Kuo A."/>
            <person name="Liang C."/>
            <person name="Lipzen A."/>
            <person name="Lutzoni F."/>
            <person name="Magnuson J."/>
            <person name="Mondo S."/>
            <person name="Nolan M."/>
            <person name="Ohm R."/>
            <person name="Pangilinan J."/>
            <person name="Park H.-J."/>
            <person name="Ramirez L."/>
            <person name="Alfaro M."/>
            <person name="Sun H."/>
            <person name="Tritt A."/>
            <person name="Yoshinaga Y."/>
            <person name="Zwiers L.-H."/>
            <person name="Turgeon B."/>
            <person name="Goodwin S."/>
            <person name="Spatafora J."/>
            <person name="Crous P."/>
            <person name="Grigoriev I."/>
        </authorList>
    </citation>
    <scope>NUCLEOTIDE SEQUENCE</scope>
    <source>
        <strain evidence="2">CBS 115976</strain>
    </source>
</reference>
<evidence type="ECO:0000256" key="1">
    <source>
        <dbReference type="SAM" id="MobiDB-lite"/>
    </source>
</evidence>
<sequence length="175" mass="18634">MTPSAFSTTEYKPLTDTEPAMSAFGLPTIPVSNLTQPPTIPSNLPTTLSVPNPPHDTAASSTASFSTAYPEAPPRMREVSNPSFHSLSLATPATAPPRDDRNPVLTYSPPRRGLPGGYPDTPVSKRSTGSWSSNGSHDGSPRGIPRGPREGRYCLPEHFEEANSKDWSMAVMASA</sequence>
<feature type="compositionally biased region" description="Low complexity" evidence="1">
    <location>
        <begin position="57"/>
        <end position="68"/>
    </location>
</feature>
<name>A0A6A6UJ33_9PEZI</name>